<evidence type="ECO:0000313" key="13">
    <source>
        <dbReference type="EMBL" id="SEK41408.1"/>
    </source>
</evidence>
<evidence type="ECO:0000256" key="2">
    <source>
        <dbReference type="ARBA" id="ARBA00021549"/>
    </source>
</evidence>
<evidence type="ECO:0000256" key="3">
    <source>
        <dbReference type="ARBA" id="ARBA00022475"/>
    </source>
</evidence>
<feature type="domain" description="General secretion pathway GspH" evidence="12">
    <location>
        <begin position="65"/>
        <end position="164"/>
    </location>
</feature>
<evidence type="ECO:0000256" key="7">
    <source>
        <dbReference type="ARBA" id="ARBA00022989"/>
    </source>
</evidence>
<keyword evidence="4" id="KW-0488">Methylation</keyword>
<evidence type="ECO:0000256" key="4">
    <source>
        <dbReference type="ARBA" id="ARBA00022481"/>
    </source>
</evidence>
<evidence type="ECO:0000256" key="10">
    <source>
        <dbReference type="ARBA" id="ARBA00030775"/>
    </source>
</evidence>
<dbReference type="InterPro" id="IPR012902">
    <property type="entry name" value="N_methyl_site"/>
</dbReference>
<evidence type="ECO:0000256" key="6">
    <source>
        <dbReference type="ARBA" id="ARBA00022692"/>
    </source>
</evidence>
<dbReference type="InterPro" id="IPR002416">
    <property type="entry name" value="T2SS_protein-GspH"/>
</dbReference>
<evidence type="ECO:0000256" key="1">
    <source>
        <dbReference type="ARBA" id="ARBA00004377"/>
    </source>
</evidence>
<comment type="subcellular location">
    <subcellularLocation>
        <location evidence="1">Cell inner membrane</location>
        <topology evidence="1">Single-pass membrane protein</topology>
    </subcellularLocation>
</comment>
<keyword evidence="7 11" id="KW-1133">Transmembrane helix</keyword>
<evidence type="ECO:0000256" key="8">
    <source>
        <dbReference type="ARBA" id="ARBA00023136"/>
    </source>
</evidence>
<dbReference type="Pfam" id="PF07963">
    <property type="entry name" value="N_methyl"/>
    <property type="match status" value="1"/>
</dbReference>
<dbReference type="NCBIfam" id="TIGR02532">
    <property type="entry name" value="IV_pilin_GFxxxE"/>
    <property type="match status" value="1"/>
</dbReference>
<feature type="transmembrane region" description="Helical" evidence="11">
    <location>
        <begin position="32"/>
        <end position="54"/>
    </location>
</feature>
<evidence type="ECO:0000256" key="5">
    <source>
        <dbReference type="ARBA" id="ARBA00022519"/>
    </source>
</evidence>
<keyword evidence="8 11" id="KW-0472">Membrane</keyword>
<dbReference type="RefSeq" id="WP_245708231.1">
    <property type="nucleotide sequence ID" value="NZ_FNZZ01000001.1"/>
</dbReference>
<protein>
    <recommendedName>
        <fullName evidence="2">Type II secretion system protein H</fullName>
    </recommendedName>
    <alternativeName>
        <fullName evidence="10">General secretion pathway protein H</fullName>
    </alternativeName>
</protein>
<dbReference type="Pfam" id="PF12019">
    <property type="entry name" value="GspH"/>
    <property type="match status" value="1"/>
</dbReference>
<comment type="similarity">
    <text evidence="9">Belongs to the GSP H family.</text>
</comment>
<accession>A0A1H7GTJ1</accession>
<keyword evidence="6 11" id="KW-0812">Transmembrane</keyword>
<dbReference type="STRING" id="1855283.SAMN05216382_0362"/>
<evidence type="ECO:0000259" key="12">
    <source>
        <dbReference type="Pfam" id="PF12019"/>
    </source>
</evidence>
<dbReference type="GO" id="GO:0015627">
    <property type="term" value="C:type II protein secretion system complex"/>
    <property type="evidence" value="ECO:0007669"/>
    <property type="project" value="InterPro"/>
</dbReference>
<keyword evidence="14" id="KW-1185">Reference proteome</keyword>
<keyword evidence="5" id="KW-0997">Cell inner membrane</keyword>
<dbReference type="InterPro" id="IPR022346">
    <property type="entry name" value="T2SS_GspH"/>
</dbReference>
<proteinExistence type="inferred from homology"/>
<dbReference type="AlphaFoldDB" id="A0A1H7GTJ1"/>
<organism evidence="13 14">
    <name type="scientific">Sphingomonas palmae</name>
    <dbReference type="NCBI Taxonomy" id="1855283"/>
    <lineage>
        <taxon>Bacteria</taxon>
        <taxon>Pseudomonadati</taxon>
        <taxon>Pseudomonadota</taxon>
        <taxon>Alphaproteobacteria</taxon>
        <taxon>Sphingomonadales</taxon>
        <taxon>Sphingomonadaceae</taxon>
        <taxon>Sphingomonas</taxon>
    </lineage>
</organism>
<gene>
    <name evidence="13" type="ORF">SAMN05216382_0362</name>
</gene>
<evidence type="ECO:0000313" key="14">
    <source>
        <dbReference type="Proteomes" id="UP000199214"/>
    </source>
</evidence>
<dbReference type="EMBL" id="FNZZ01000001">
    <property type="protein sequence ID" value="SEK41408.1"/>
    <property type="molecule type" value="Genomic_DNA"/>
</dbReference>
<reference evidence="14" key="1">
    <citation type="submission" date="2016-10" db="EMBL/GenBank/DDBJ databases">
        <authorList>
            <person name="Varghese N."/>
            <person name="Submissions S."/>
        </authorList>
    </citation>
    <scope>NUCLEOTIDE SEQUENCE [LARGE SCALE GENOMIC DNA]</scope>
    <source>
        <strain evidence="14">JS21-1</strain>
    </source>
</reference>
<dbReference type="GO" id="GO:0005886">
    <property type="term" value="C:plasma membrane"/>
    <property type="evidence" value="ECO:0007669"/>
    <property type="project" value="UniProtKB-SubCell"/>
</dbReference>
<dbReference type="PRINTS" id="PR00885">
    <property type="entry name" value="BCTERIALGSPH"/>
</dbReference>
<evidence type="ECO:0000256" key="11">
    <source>
        <dbReference type="SAM" id="Phobius"/>
    </source>
</evidence>
<name>A0A1H7GTJ1_9SPHN</name>
<sequence length="170" mass="17985">MPISVAGSNGHPRAARAANGFTSVLRPAERGFTLIELMVVVTIIGLASAVAVLAMPDPRGRLMDEAARFATRVRAAHDSAIIDARPVSVWVTPSGYGFDQWRGGRWAAMVEKPLRVERWSQGTGATGLVRERVTFDTTGLADKSLNVSLRRDGTSASVAIAADGSVRVAG</sequence>
<dbReference type="PROSITE" id="PS00409">
    <property type="entry name" value="PROKAR_NTER_METHYL"/>
    <property type="match status" value="1"/>
</dbReference>
<dbReference type="GO" id="GO:0015628">
    <property type="term" value="P:protein secretion by the type II secretion system"/>
    <property type="evidence" value="ECO:0007669"/>
    <property type="project" value="InterPro"/>
</dbReference>
<evidence type="ECO:0000256" key="9">
    <source>
        <dbReference type="ARBA" id="ARBA00025772"/>
    </source>
</evidence>
<dbReference type="InterPro" id="IPR045584">
    <property type="entry name" value="Pilin-like"/>
</dbReference>
<dbReference type="Gene3D" id="3.55.40.10">
    <property type="entry name" value="minor pseudopilin epsh domain"/>
    <property type="match status" value="1"/>
</dbReference>
<dbReference type="SUPFAM" id="SSF54523">
    <property type="entry name" value="Pili subunits"/>
    <property type="match status" value="1"/>
</dbReference>
<dbReference type="Proteomes" id="UP000199214">
    <property type="component" value="Unassembled WGS sequence"/>
</dbReference>
<keyword evidence="3" id="KW-1003">Cell membrane</keyword>